<dbReference type="InterPro" id="IPR011856">
    <property type="entry name" value="tRNA_endonuc-like_dom_sf"/>
</dbReference>
<reference evidence="2 3" key="1">
    <citation type="submission" date="2020-11" db="EMBL/GenBank/DDBJ databases">
        <title>Sequencing the genomes of 1000 actinobacteria strains.</title>
        <authorList>
            <person name="Klenk H.-P."/>
        </authorList>
    </citation>
    <scope>NUCLEOTIDE SEQUENCE [LARGE SCALE GENOMIC DNA]</scope>
    <source>
        <strain evidence="2 3">DSM 101695</strain>
    </source>
</reference>
<accession>A0ABS0KAW5</accession>
<dbReference type="Gene3D" id="3.40.1350.10">
    <property type="match status" value="1"/>
</dbReference>
<evidence type="ECO:0000259" key="1">
    <source>
        <dbReference type="Pfam" id="PF11645"/>
    </source>
</evidence>
<name>A0ABS0KAW5_9ACTN</name>
<evidence type="ECO:0000313" key="3">
    <source>
        <dbReference type="Proteomes" id="UP000631791"/>
    </source>
</evidence>
<dbReference type="Proteomes" id="UP000631791">
    <property type="component" value="Unassembled WGS sequence"/>
</dbReference>
<dbReference type="Pfam" id="PF11645">
    <property type="entry name" value="PDDEXK_5"/>
    <property type="match status" value="1"/>
</dbReference>
<proteinExistence type="predicted"/>
<comment type="caution">
    <text evidence="2">The sequence shown here is derived from an EMBL/GenBank/DDBJ whole genome shotgun (WGS) entry which is preliminary data.</text>
</comment>
<feature type="domain" description="PD(D/E)XK endonuclease" evidence="1">
    <location>
        <begin position="150"/>
        <end position="277"/>
    </location>
</feature>
<gene>
    <name evidence="2" type="ORF">IW249_006196</name>
</gene>
<organism evidence="2 3">
    <name type="scientific">Micromonospora vinacea</name>
    <dbReference type="NCBI Taxonomy" id="709878"/>
    <lineage>
        <taxon>Bacteria</taxon>
        <taxon>Bacillati</taxon>
        <taxon>Actinomycetota</taxon>
        <taxon>Actinomycetes</taxon>
        <taxon>Micromonosporales</taxon>
        <taxon>Micromonosporaceae</taxon>
        <taxon>Micromonospora</taxon>
    </lineage>
</organism>
<keyword evidence="3" id="KW-1185">Reference proteome</keyword>
<dbReference type="EMBL" id="JADOTY010000001">
    <property type="protein sequence ID" value="MBG6105782.1"/>
    <property type="molecule type" value="Genomic_DNA"/>
</dbReference>
<evidence type="ECO:0000313" key="2">
    <source>
        <dbReference type="EMBL" id="MBG6105782.1"/>
    </source>
</evidence>
<sequence>MVGMISSMSAFDDDDAVTGAIAGAKSRKQVLERLGVTAATSNYQRLTRAAERVGATLPPLGRNFAPRPSSGALADEVHLRKLVASGLDLNGILAAVSLAQTPSNRHRLAGKLADLGLTAMRARPWKHNTTDNLTRLTGVPADRLFKAKKHTNATGDMAELAVAACLRRLGATVSFPFGYACRYDLIADFAGDLFRVQVKSGHLSKGCVSANTKSSNTNRPSRRYEVCDVDAIVVYCPALGSIYWVPTADLNGATILYLRVDEPANGQRASIRSAFDYYIGQV</sequence>
<protein>
    <recommendedName>
        <fullName evidence="1">PD(D/E)XK endonuclease domain-containing protein</fullName>
    </recommendedName>
</protein>
<dbReference type="InterPro" id="IPR021671">
    <property type="entry name" value="PD(D/E)XK_Endonuc"/>
</dbReference>